<gene>
    <name evidence="3" type="ORF">Voc01_010090</name>
</gene>
<accession>A0A8J3ZL61</accession>
<evidence type="ECO:0000256" key="1">
    <source>
        <dbReference type="SAM" id="MobiDB-lite"/>
    </source>
</evidence>
<sequence length="137" mass="14279">MAAADPAPSSTPPTSDPPPPERVRVVLADAARARRGGQVRAELAEQSGVGEALVTGLMRAQLGLALRLAVVVAIGLGGLPLLFAVAPAVAGARLFGVPLPWLLLGLVAYPFLFVVGAAYVWLSERTEREFADLVDRT</sequence>
<feature type="transmembrane region" description="Helical" evidence="2">
    <location>
        <begin position="101"/>
        <end position="122"/>
    </location>
</feature>
<keyword evidence="2" id="KW-0812">Transmembrane</keyword>
<keyword evidence="4" id="KW-1185">Reference proteome</keyword>
<comment type="caution">
    <text evidence="3">The sequence shown here is derived from an EMBL/GenBank/DDBJ whole genome shotgun (WGS) entry which is preliminary data.</text>
</comment>
<feature type="region of interest" description="Disordered" evidence="1">
    <location>
        <begin position="1"/>
        <end position="21"/>
    </location>
</feature>
<feature type="transmembrane region" description="Helical" evidence="2">
    <location>
        <begin position="68"/>
        <end position="89"/>
    </location>
</feature>
<evidence type="ECO:0000313" key="4">
    <source>
        <dbReference type="Proteomes" id="UP000635606"/>
    </source>
</evidence>
<dbReference type="RefSeq" id="WP_203926080.1">
    <property type="nucleotide sequence ID" value="NZ_BOPH01000015.1"/>
</dbReference>
<keyword evidence="2" id="KW-1133">Transmembrane helix</keyword>
<organism evidence="3 4">
    <name type="scientific">Virgisporangium ochraceum</name>
    <dbReference type="NCBI Taxonomy" id="65505"/>
    <lineage>
        <taxon>Bacteria</taxon>
        <taxon>Bacillati</taxon>
        <taxon>Actinomycetota</taxon>
        <taxon>Actinomycetes</taxon>
        <taxon>Micromonosporales</taxon>
        <taxon>Micromonosporaceae</taxon>
        <taxon>Virgisporangium</taxon>
    </lineage>
</organism>
<dbReference type="EMBL" id="BOPH01000015">
    <property type="protein sequence ID" value="GIJ66092.1"/>
    <property type="molecule type" value="Genomic_DNA"/>
</dbReference>
<reference evidence="3" key="1">
    <citation type="submission" date="2021-01" db="EMBL/GenBank/DDBJ databases">
        <title>Whole genome shotgun sequence of Virgisporangium ochraceum NBRC 16418.</title>
        <authorList>
            <person name="Komaki H."/>
            <person name="Tamura T."/>
        </authorList>
    </citation>
    <scope>NUCLEOTIDE SEQUENCE</scope>
    <source>
        <strain evidence="3">NBRC 16418</strain>
    </source>
</reference>
<protein>
    <recommendedName>
        <fullName evidence="5">DUF485 domain-containing protein</fullName>
    </recommendedName>
</protein>
<name>A0A8J3ZL61_9ACTN</name>
<evidence type="ECO:0008006" key="5">
    <source>
        <dbReference type="Google" id="ProtNLM"/>
    </source>
</evidence>
<evidence type="ECO:0000256" key="2">
    <source>
        <dbReference type="SAM" id="Phobius"/>
    </source>
</evidence>
<keyword evidence="2" id="KW-0472">Membrane</keyword>
<dbReference type="AlphaFoldDB" id="A0A8J3ZL61"/>
<evidence type="ECO:0000313" key="3">
    <source>
        <dbReference type="EMBL" id="GIJ66092.1"/>
    </source>
</evidence>
<proteinExistence type="predicted"/>
<dbReference type="Proteomes" id="UP000635606">
    <property type="component" value="Unassembled WGS sequence"/>
</dbReference>
<feature type="compositionally biased region" description="Pro residues" evidence="1">
    <location>
        <begin position="9"/>
        <end position="18"/>
    </location>
</feature>